<dbReference type="InterPro" id="IPR048031">
    <property type="entry name" value="ScyD/ScyE-like"/>
</dbReference>
<evidence type="ECO:0000313" key="3">
    <source>
        <dbReference type="Proteomes" id="UP000253790"/>
    </source>
</evidence>
<dbReference type="Proteomes" id="UP000253790">
    <property type="component" value="Chromosome"/>
</dbReference>
<evidence type="ECO:0000256" key="1">
    <source>
        <dbReference type="SAM" id="SignalP"/>
    </source>
</evidence>
<dbReference type="Gene3D" id="2.120.10.30">
    <property type="entry name" value="TolB, C-terminal domain"/>
    <property type="match status" value="1"/>
</dbReference>
<protein>
    <submittedName>
        <fullName evidence="2">ScyD/ScyE family protein</fullName>
    </submittedName>
</protein>
<feature type="signal peptide" evidence="1">
    <location>
        <begin position="1"/>
        <end position="16"/>
    </location>
</feature>
<dbReference type="AlphaFoldDB" id="A0A345NMI0"/>
<dbReference type="EMBL" id="CP031229">
    <property type="protein sequence ID" value="AXH96238.1"/>
    <property type="molecule type" value="Genomic_DNA"/>
</dbReference>
<proteinExistence type="predicted"/>
<dbReference type="KEGG" id="orn:DV701_08950"/>
<dbReference type="RefSeq" id="WP_114928003.1">
    <property type="nucleotide sequence ID" value="NZ_CP031229.1"/>
</dbReference>
<dbReference type="InterPro" id="IPR011042">
    <property type="entry name" value="6-blade_b-propeller_TolB-like"/>
</dbReference>
<accession>A0A345NMI0</accession>
<gene>
    <name evidence="2" type="ORF">DV701_08950</name>
</gene>
<evidence type="ECO:0000313" key="2">
    <source>
        <dbReference type="EMBL" id="AXH96238.1"/>
    </source>
</evidence>
<name>A0A345NMI0_9MICO</name>
<reference evidence="2 3" key="1">
    <citation type="submission" date="2018-07" db="EMBL/GenBank/DDBJ databases">
        <title>Complete genome sequencing of Ornithinimicrobium sp. AMA3305.</title>
        <authorList>
            <person name="Bae J.-W."/>
        </authorList>
    </citation>
    <scope>NUCLEOTIDE SEQUENCE [LARGE SCALE GENOMIC DNA]</scope>
    <source>
        <strain evidence="2 3">AMA3305</strain>
    </source>
</reference>
<dbReference type="SUPFAM" id="SSF63829">
    <property type="entry name" value="Calcium-dependent phosphotriesterase"/>
    <property type="match status" value="2"/>
</dbReference>
<dbReference type="NCBIfam" id="NF033206">
    <property type="entry name" value="ScyE_fam"/>
    <property type="match status" value="1"/>
</dbReference>
<feature type="chain" id="PRO_5039554748" evidence="1">
    <location>
        <begin position="17"/>
        <end position="376"/>
    </location>
</feature>
<keyword evidence="1" id="KW-0732">Signal</keyword>
<organism evidence="2 3">
    <name type="scientific">Ornithinimicrobium avium</name>
    <dbReference type="NCBI Taxonomy" id="2283195"/>
    <lineage>
        <taxon>Bacteria</taxon>
        <taxon>Bacillati</taxon>
        <taxon>Actinomycetota</taxon>
        <taxon>Actinomycetes</taxon>
        <taxon>Micrococcales</taxon>
        <taxon>Ornithinimicrobiaceae</taxon>
        <taxon>Ornithinimicrobium</taxon>
    </lineage>
</organism>
<dbReference type="OrthoDB" id="928769at2"/>
<sequence length="376" mass="38659">MRRSSLLALACSGAMAATLVAAAPSQAVQRDHAPQTVVDDLVGPLSLAVHDGSAKITVDQSFAGIITSVDKKGRTTDLASYQGTPGAGEVVGVSLGPHGTYYINTDFAAHSSHVNRIGKKGQVTTVSDDFMAYEDANNPDGDVHYGFTGLGDECTAQLQSYQDSLGGEGPEAPHLVEYTGILDSHPYKTAVTRKGDIYVADAAANAILKVSGRTGAISTVAVIPPPAPVTVTSELLASSLPGAPDCLVGRDFVPEPVPTDVEIGRDGMLYVSTLGGGLGEALPLSSVYQVDPRSGTVRWLAGDMSGATGLALLGKDIVVAQMFGGEVSVIHRGSTTAETLFSVAGPSDVEVHGNRVYATTVDLQSGMGSVVSYKVG</sequence>
<keyword evidence="3" id="KW-1185">Reference proteome</keyword>